<accession>A0AAV6WS40</accession>
<feature type="region of interest" description="Disordered" evidence="1">
    <location>
        <begin position="89"/>
        <end position="140"/>
    </location>
</feature>
<gene>
    <name evidence="2" type="ORF">BUALT_Bualt11G0068700</name>
</gene>
<evidence type="ECO:0000313" key="2">
    <source>
        <dbReference type="EMBL" id="KAG8373856.1"/>
    </source>
</evidence>
<dbReference type="Proteomes" id="UP000826271">
    <property type="component" value="Unassembled WGS sequence"/>
</dbReference>
<comment type="caution">
    <text evidence="2">The sequence shown here is derived from an EMBL/GenBank/DDBJ whole genome shotgun (WGS) entry which is preliminary data.</text>
</comment>
<sequence>MITMNLGAKTPGVRHCPRIDTIELKLHMERKLGRQKADQYFNLLNRYFSLKLSKSEFDKLCLGLLGRENIFLHNGLIRAIIKNACVAKSPPPQKPKTSLNVKVPNESQRNSLQSSRKGRTPTPWAKDRPSPLGPHGKPQNVLCEDSMLKVQEQQSATELLSLHSRPPVEVTSVEEGEEVEQSPGIHSRSPLRAPLGVSLNAKGTRKELCYGSPPSINMDTCYTNGEFPSTSSLRTKLEQKLRVEGLNVSTDCVKLLNNGLDVFLKRLLKPCLDLSASRCLKKSNRSFTVSMTDFQVAMELDPRILGYDWAVQLEKMSLRASEGYMDG</sequence>
<dbReference type="InterPro" id="IPR024738">
    <property type="entry name" value="Hfi1/Tada1"/>
</dbReference>
<dbReference type="PANTHER" id="PTHR21277:SF29">
    <property type="entry name" value="TRANSCRIPTIONAL REGULATOR OF RNA POLII, SAGA, SUBUNIT"/>
    <property type="match status" value="1"/>
</dbReference>
<dbReference type="Pfam" id="PF12767">
    <property type="entry name" value="SAGA-Tad1"/>
    <property type="match status" value="1"/>
</dbReference>
<dbReference type="GO" id="GO:0006357">
    <property type="term" value="P:regulation of transcription by RNA polymerase II"/>
    <property type="evidence" value="ECO:0007669"/>
    <property type="project" value="TreeGrafter"/>
</dbReference>
<name>A0AAV6WS40_9LAMI</name>
<reference evidence="2" key="1">
    <citation type="submission" date="2019-10" db="EMBL/GenBank/DDBJ databases">
        <authorList>
            <person name="Zhang R."/>
            <person name="Pan Y."/>
            <person name="Wang J."/>
            <person name="Ma R."/>
            <person name="Yu S."/>
        </authorList>
    </citation>
    <scope>NUCLEOTIDE SEQUENCE</scope>
    <source>
        <strain evidence="2">LA-IB0</strain>
        <tissue evidence="2">Leaf</tissue>
    </source>
</reference>
<keyword evidence="3" id="KW-1185">Reference proteome</keyword>
<dbReference type="GO" id="GO:0003713">
    <property type="term" value="F:transcription coactivator activity"/>
    <property type="evidence" value="ECO:0007669"/>
    <property type="project" value="TreeGrafter"/>
</dbReference>
<dbReference type="GO" id="GO:0000124">
    <property type="term" value="C:SAGA complex"/>
    <property type="evidence" value="ECO:0007669"/>
    <property type="project" value="TreeGrafter"/>
</dbReference>
<feature type="region of interest" description="Disordered" evidence="1">
    <location>
        <begin position="167"/>
        <end position="192"/>
    </location>
</feature>
<protein>
    <recommendedName>
        <fullName evidence="4">Transcriptional adapter 1</fullName>
    </recommendedName>
</protein>
<evidence type="ECO:0000256" key="1">
    <source>
        <dbReference type="SAM" id="MobiDB-lite"/>
    </source>
</evidence>
<feature type="compositionally biased region" description="Polar residues" evidence="1">
    <location>
        <begin position="95"/>
        <end position="115"/>
    </location>
</feature>
<dbReference type="EMBL" id="WHWC01000011">
    <property type="protein sequence ID" value="KAG8373856.1"/>
    <property type="molecule type" value="Genomic_DNA"/>
</dbReference>
<organism evidence="2 3">
    <name type="scientific">Buddleja alternifolia</name>
    <dbReference type="NCBI Taxonomy" id="168488"/>
    <lineage>
        <taxon>Eukaryota</taxon>
        <taxon>Viridiplantae</taxon>
        <taxon>Streptophyta</taxon>
        <taxon>Embryophyta</taxon>
        <taxon>Tracheophyta</taxon>
        <taxon>Spermatophyta</taxon>
        <taxon>Magnoliopsida</taxon>
        <taxon>eudicotyledons</taxon>
        <taxon>Gunneridae</taxon>
        <taxon>Pentapetalae</taxon>
        <taxon>asterids</taxon>
        <taxon>lamiids</taxon>
        <taxon>Lamiales</taxon>
        <taxon>Scrophulariaceae</taxon>
        <taxon>Buddlejeae</taxon>
        <taxon>Buddleja</taxon>
    </lineage>
</organism>
<evidence type="ECO:0008006" key="4">
    <source>
        <dbReference type="Google" id="ProtNLM"/>
    </source>
</evidence>
<dbReference type="CDD" id="cd22933">
    <property type="entry name" value="HFD_HFI1"/>
    <property type="match status" value="1"/>
</dbReference>
<dbReference type="PANTHER" id="PTHR21277">
    <property type="entry name" value="TRANSCRIPTIONAL ADAPTER 1"/>
    <property type="match status" value="1"/>
</dbReference>
<proteinExistence type="predicted"/>
<dbReference type="AlphaFoldDB" id="A0AAV6WS40"/>
<evidence type="ECO:0000313" key="3">
    <source>
        <dbReference type="Proteomes" id="UP000826271"/>
    </source>
</evidence>